<evidence type="ECO:0000313" key="2">
    <source>
        <dbReference type="Proteomes" id="UP000504633"/>
    </source>
</evidence>
<dbReference type="RefSeq" id="XP_023180131.2">
    <property type="nucleotide sequence ID" value="XM_023324363.2"/>
</dbReference>
<accession>A0A6J1MH40</accession>
<evidence type="ECO:0000313" key="3">
    <source>
        <dbReference type="RefSeq" id="XP_023180131.2"/>
    </source>
</evidence>
<dbReference type="GO" id="GO:0034451">
    <property type="term" value="C:centriolar satellite"/>
    <property type="evidence" value="ECO:0007669"/>
    <property type="project" value="TreeGrafter"/>
</dbReference>
<feature type="compositionally biased region" description="Low complexity" evidence="1">
    <location>
        <begin position="585"/>
        <end position="597"/>
    </location>
</feature>
<dbReference type="GO" id="GO:0071539">
    <property type="term" value="P:protein localization to centrosome"/>
    <property type="evidence" value="ECO:0007669"/>
    <property type="project" value="TreeGrafter"/>
</dbReference>
<dbReference type="InterPro" id="IPR035892">
    <property type="entry name" value="C2_domain_sf"/>
</dbReference>
<feature type="compositionally biased region" description="Polar residues" evidence="1">
    <location>
        <begin position="605"/>
        <end position="617"/>
    </location>
</feature>
<dbReference type="GeneID" id="111605691"/>
<dbReference type="AlphaFoldDB" id="A0A6J1MH40"/>
<protein>
    <submittedName>
        <fullName evidence="3">Uncharacterized protein LOC111605691 isoform X1</fullName>
    </submittedName>
</protein>
<dbReference type="KEGG" id="dhe:111605691"/>
<dbReference type="GO" id="GO:0005814">
    <property type="term" value="C:centriole"/>
    <property type="evidence" value="ECO:0007669"/>
    <property type="project" value="TreeGrafter"/>
</dbReference>
<proteinExistence type="predicted"/>
<feature type="region of interest" description="Disordered" evidence="1">
    <location>
        <begin position="1087"/>
        <end position="1124"/>
    </location>
</feature>
<reference evidence="3" key="1">
    <citation type="submission" date="2025-08" db="UniProtKB">
        <authorList>
            <consortium name="RefSeq"/>
        </authorList>
    </citation>
    <scope>IDENTIFICATION</scope>
    <source>
        <strain evidence="3">15085-1641.00</strain>
        <tissue evidence="3">Whole body</tissue>
    </source>
</reference>
<evidence type="ECO:0000256" key="1">
    <source>
        <dbReference type="SAM" id="MobiDB-lite"/>
    </source>
</evidence>
<dbReference type="OrthoDB" id="79771at2759"/>
<gene>
    <name evidence="3" type="primary">LOC111605691</name>
</gene>
<organism evidence="2 3">
    <name type="scientific">Drosophila hydei</name>
    <name type="common">Fruit fly</name>
    <dbReference type="NCBI Taxonomy" id="7224"/>
    <lineage>
        <taxon>Eukaryota</taxon>
        <taxon>Metazoa</taxon>
        <taxon>Ecdysozoa</taxon>
        <taxon>Arthropoda</taxon>
        <taxon>Hexapoda</taxon>
        <taxon>Insecta</taxon>
        <taxon>Pterygota</taxon>
        <taxon>Neoptera</taxon>
        <taxon>Endopterygota</taxon>
        <taxon>Diptera</taxon>
        <taxon>Brachycera</taxon>
        <taxon>Muscomorpha</taxon>
        <taxon>Ephydroidea</taxon>
        <taxon>Drosophilidae</taxon>
        <taxon>Drosophila</taxon>
    </lineage>
</organism>
<keyword evidence="2" id="KW-1185">Reference proteome</keyword>
<dbReference type="Proteomes" id="UP000504633">
    <property type="component" value="Unplaced"/>
</dbReference>
<dbReference type="SUPFAM" id="SSF49562">
    <property type="entry name" value="C2 domain (Calcium/lipid-binding domain, CaLB)"/>
    <property type="match status" value="1"/>
</dbReference>
<name>A0A6J1MH40_DROHY</name>
<dbReference type="PANTHER" id="PTHR21254">
    <property type="entry name" value="C2 DOMAIN-CONTAINING PROTEIN 3"/>
    <property type="match status" value="1"/>
</dbReference>
<dbReference type="GO" id="GO:0060271">
    <property type="term" value="P:cilium assembly"/>
    <property type="evidence" value="ECO:0007669"/>
    <property type="project" value="TreeGrafter"/>
</dbReference>
<feature type="region of interest" description="Disordered" evidence="1">
    <location>
        <begin position="582"/>
        <end position="624"/>
    </location>
</feature>
<dbReference type="PANTHER" id="PTHR21254:SF1">
    <property type="entry name" value="C2 DOMAIN-CONTAINING PROTEIN 3"/>
    <property type="match status" value="1"/>
</dbReference>
<sequence length="1124" mass="123963">MKAGYTLPLNEYKYCNKNEVTNSEKNRFSYSAIEVSRINFITDKSIKAQTSVSLNESPGKPKASSFHQHGAGVLLGVGAVTAKIICWGEQQETAAAAASVSISCDACSSSSDRGIKKLCADEHKIKSQQRGKRKTRQQHNYYIRQPHYCHHKLRFCVRRESLALFLDYLCECPSIELVASSDVKDHAHELPSRQPPAAAAAAEETVSGAARLQLPAPLQRKYAANNVDGCNFEYKTKIYALYRHVESRGTSGQVQQQQQLKVGEIRLRFKMLFAAAAASANKAVRVGAATVPPPLPLPPPTSLPTALLQDHQLTVNNCSQPQPGERISGTAKSIASAVAAPAKVELMEAMKKLDADLVALFATAAEPNMEQLKMKQQQQQHLNKVEQLWPEQVLPEQELSSNVPQDQATPELFKQVNTLQLHLEALTLQAEGTKRMELLQSEVRPIFTVECQLSDELIGSVPRGPMFHIMQFESEKFQSLTQCTRFGQTQQRQVQLPGMEINDKEMGSIHFTIWWREPGTCLNEMLGMGQLPLAELYQQSILEQCKCITIQRRDLHLASLYLKISLRTDQQLIMYKTLTNGPVESNNNNSNSNDNSNHGAAAAGKNQNNSEQGNSKGLATPPLAANNNNKASLDIVNFMAETTKVRLLRGYIFAGETRQLSATDATSCKELVLQPFWQSQPLSVQSNPQGAFQLQEQFAIINDEKFLHSMERQQLLMELRPLGGQVHLPLHQFYIAYRDASITNHLCKGKLPVISIDGWTPILHAESQKQLGELKVLLAIGSESQIAQLKQLRGFDLENNQQPLRRTTDLLDMLQNALGTSSVAVPKTVPVAPATGNPFSFNLQIVGAAGLPLNPGYGKSGKKQQAKRQAAAKRFPPNEPPSTYVTFQALGCTDAQTYKSHEGLVYATPIAEHSTTPQWHSKFQVEVSADYLSNPQKLFILKVWKKTALSAGTEPTPLEDAIIGFAALNLNQSRAGASLPSGWHNIVDFNGRVTGGLEVHVQPLTPSSGSSNVDNAIDQFEQSLELRHLQLGQAIKRKFTELEQISNRLRTRLVDVTGESLQSPQYDVDAALDNWQSDELHECPEDDELVADFERALRTPTPPPVATEDAASPTAQNAADAGKD</sequence>
<dbReference type="GO" id="GO:0061511">
    <property type="term" value="P:centriole elongation"/>
    <property type="evidence" value="ECO:0007669"/>
    <property type="project" value="TreeGrafter"/>
</dbReference>